<dbReference type="Proteomes" id="UP001314262">
    <property type="component" value="Unassembled WGS sequence"/>
</dbReference>
<evidence type="ECO:0000313" key="1">
    <source>
        <dbReference type="EMBL" id="CAK1228336.1"/>
    </source>
</evidence>
<sequence>MIRFNVNTDSIIVDGFSLSNFVAGADPVSWTQDQDNAQVQQDAFGNGYVLDKNHTGGTITVRLIPGTPSFKKMMQLAGQRSTFGVMIKTSAERVGGTEAIIVRKPNGNVTENNPSREFQIKVIDYQYEAQD</sequence>
<gene>
    <name evidence="1" type="ORF">R53137_KAKDMLNK_00227</name>
</gene>
<evidence type="ECO:0000313" key="2">
    <source>
        <dbReference type="Proteomes" id="UP001314262"/>
    </source>
</evidence>
<dbReference type="EMBL" id="CAUZLT010000001">
    <property type="protein sequence ID" value="CAK1228336.1"/>
    <property type="molecule type" value="Genomic_DNA"/>
</dbReference>
<comment type="caution">
    <text evidence="1">The sequence shown here is derived from an EMBL/GenBank/DDBJ whole genome shotgun (WGS) entry which is preliminary data.</text>
</comment>
<name>A0ABN9YK44_9LACO</name>
<protein>
    <recommendedName>
        <fullName evidence="3">Phage protein</fullName>
    </recommendedName>
</protein>
<proteinExistence type="predicted"/>
<keyword evidence="2" id="KW-1185">Reference proteome</keyword>
<reference evidence="1 2" key="1">
    <citation type="submission" date="2023-10" db="EMBL/GenBank/DDBJ databases">
        <authorList>
            <person name="Botero Cardona J."/>
        </authorList>
    </citation>
    <scope>NUCLEOTIDE SEQUENCE [LARGE SCALE GENOMIC DNA]</scope>
    <source>
        <strain evidence="1 2">R-53137</strain>
    </source>
</reference>
<dbReference type="RefSeq" id="WP_203619200.1">
    <property type="nucleotide sequence ID" value="NZ_BOJU01000004.1"/>
</dbReference>
<organism evidence="1 2">
    <name type="scientific">Fructobacillus tropaeoli</name>
    <dbReference type="NCBI Taxonomy" id="709323"/>
    <lineage>
        <taxon>Bacteria</taxon>
        <taxon>Bacillati</taxon>
        <taxon>Bacillota</taxon>
        <taxon>Bacilli</taxon>
        <taxon>Lactobacillales</taxon>
        <taxon>Lactobacillaceae</taxon>
        <taxon>Fructobacillus</taxon>
    </lineage>
</organism>
<evidence type="ECO:0008006" key="3">
    <source>
        <dbReference type="Google" id="ProtNLM"/>
    </source>
</evidence>
<accession>A0ABN9YK44</accession>